<dbReference type="InterPro" id="IPR023631">
    <property type="entry name" value="Amidase_dom"/>
</dbReference>
<dbReference type="HOGENOM" id="CLU_009600_0_4_11"/>
<reference evidence="4" key="2">
    <citation type="submission" date="2010-01" db="EMBL/GenBank/DDBJ databases">
        <title>The complete genome of Conexibacter woesei DSM 14684.</title>
        <authorList>
            <consortium name="US DOE Joint Genome Institute (JGI-PGF)"/>
            <person name="Lucas S."/>
            <person name="Copeland A."/>
            <person name="Lapidus A."/>
            <person name="Glavina del Rio T."/>
            <person name="Dalin E."/>
            <person name="Tice H."/>
            <person name="Bruce D."/>
            <person name="Goodwin L."/>
            <person name="Pitluck S."/>
            <person name="Kyrpides N."/>
            <person name="Mavromatis K."/>
            <person name="Ivanova N."/>
            <person name="Mikhailova N."/>
            <person name="Chertkov O."/>
            <person name="Brettin T."/>
            <person name="Detter J.C."/>
            <person name="Han C."/>
            <person name="Larimer F."/>
            <person name="Land M."/>
            <person name="Hauser L."/>
            <person name="Markowitz V."/>
            <person name="Cheng J.-F."/>
            <person name="Hugenholtz P."/>
            <person name="Woyke T."/>
            <person name="Wu D."/>
            <person name="Pukall R."/>
            <person name="Steenblock K."/>
            <person name="Schneider S."/>
            <person name="Klenk H.-P."/>
            <person name="Eisen J.A."/>
        </authorList>
    </citation>
    <scope>NUCLEOTIDE SEQUENCE [LARGE SCALE GENOMIC DNA]</scope>
    <source>
        <strain evidence="4">DSM 14684 / CIP 108061 / JCM 11494 / NBRC 100937 / ID131577</strain>
    </source>
</reference>
<dbReference type="eggNOG" id="COG0154">
    <property type="taxonomic scope" value="Bacteria"/>
</dbReference>
<dbReference type="EMBL" id="CP001854">
    <property type="protein sequence ID" value="ADB49010.1"/>
    <property type="molecule type" value="Genomic_DNA"/>
</dbReference>
<evidence type="ECO:0000256" key="1">
    <source>
        <dbReference type="ARBA" id="ARBA00009199"/>
    </source>
</evidence>
<accession>D3F8E0</accession>
<keyword evidence="4" id="KW-1185">Reference proteome</keyword>
<dbReference type="RefSeq" id="WP_012932063.1">
    <property type="nucleotide sequence ID" value="NC_013739.1"/>
</dbReference>
<evidence type="ECO:0000259" key="2">
    <source>
        <dbReference type="Pfam" id="PF01425"/>
    </source>
</evidence>
<dbReference type="PROSITE" id="PS00571">
    <property type="entry name" value="AMIDASES"/>
    <property type="match status" value="1"/>
</dbReference>
<dbReference type="InterPro" id="IPR036928">
    <property type="entry name" value="AS_sf"/>
</dbReference>
<name>D3F8E0_CONWI</name>
<dbReference type="InterPro" id="IPR000120">
    <property type="entry name" value="Amidase"/>
</dbReference>
<dbReference type="PANTHER" id="PTHR11895:SF7">
    <property type="entry name" value="GLUTAMYL-TRNA(GLN) AMIDOTRANSFERASE SUBUNIT A, MITOCHONDRIAL"/>
    <property type="match status" value="1"/>
</dbReference>
<dbReference type="OrthoDB" id="182039at2"/>
<evidence type="ECO:0000313" key="3">
    <source>
        <dbReference type="EMBL" id="ADB49010.1"/>
    </source>
</evidence>
<evidence type="ECO:0000313" key="4">
    <source>
        <dbReference type="Proteomes" id="UP000008229"/>
    </source>
</evidence>
<dbReference type="SUPFAM" id="SSF75304">
    <property type="entry name" value="Amidase signature (AS) enzymes"/>
    <property type="match status" value="1"/>
</dbReference>
<dbReference type="KEGG" id="cwo:Cwoe_0575"/>
<dbReference type="STRING" id="469383.Cwoe_0575"/>
<organism evidence="3 4">
    <name type="scientific">Conexibacter woesei (strain DSM 14684 / CCUG 47730 / CIP 108061 / JCM 11494 / NBRC 100937 / ID131577)</name>
    <dbReference type="NCBI Taxonomy" id="469383"/>
    <lineage>
        <taxon>Bacteria</taxon>
        <taxon>Bacillati</taxon>
        <taxon>Actinomycetota</taxon>
        <taxon>Thermoleophilia</taxon>
        <taxon>Solirubrobacterales</taxon>
        <taxon>Conexibacteraceae</taxon>
        <taxon>Conexibacter</taxon>
    </lineage>
</organism>
<feature type="domain" description="Amidase" evidence="2">
    <location>
        <begin position="25"/>
        <end position="447"/>
    </location>
</feature>
<dbReference type="Gene3D" id="3.90.1300.10">
    <property type="entry name" value="Amidase signature (AS) domain"/>
    <property type="match status" value="1"/>
</dbReference>
<sequence length="477" mass="49847" precursor="true">MRDLPLLTATEALVRFGAGDLSPVELMEAVIARAEALEPRINAFTDTYYEEAIASARAAEARWAAGTARPLEGLPVAVKCSTPIAGQPSTSSSLVFAERIAEVTAPAVQRILDAGGIVHARTSSPEFGCAPFTHSKLYGVTRNPWNLDRSPGGSSGGAGAALAAGTTLLADGSDIGGSIRIPASSCGVIGYKPPHGRVPLGGVAGLDLYCHLGPLARTVEDTALLHEVMAGPHPWDMLSLPPMEAPRAPFAEPRDLRVGLSVTLGGYHVEPEVAEATRAAAAALADAGVEVVELDPAWDPADIALAAQIHYGALFAAELAPLLERRDELTPYAVDFIERTMPVAAEHGYVRALELAAAAHGALVALFAQVDVLLCPTLPITAFAVGEDYVETPVTVGGVAMEDPLTGLTTVPFNVCSRHPSMSVPSGRGRDGVPIGLQIVGRPHDELSVFRTAAAVERLLDSRISPRRGAVMSWETV</sequence>
<proteinExistence type="inferred from homology"/>
<dbReference type="PANTHER" id="PTHR11895">
    <property type="entry name" value="TRANSAMIDASE"/>
    <property type="match status" value="1"/>
</dbReference>
<reference evidence="3 4" key="1">
    <citation type="journal article" date="2010" name="Stand. Genomic Sci.">
        <title>Complete genome sequence of Conexibacter woesei type strain (ID131577).</title>
        <authorList>
            <person name="Pukall R."/>
            <person name="Lapidus A."/>
            <person name="Glavina Del Rio T."/>
            <person name="Copeland A."/>
            <person name="Tice H."/>
            <person name="Cheng J.-F."/>
            <person name="Lucas S."/>
            <person name="Chen F."/>
            <person name="Nolan M."/>
            <person name="Bruce D."/>
            <person name="Goodwin L."/>
            <person name="Pitluck S."/>
            <person name="Mavromatis K."/>
            <person name="Ivanova N."/>
            <person name="Ovchinnikova G."/>
            <person name="Pati A."/>
            <person name="Chen A."/>
            <person name="Palaniappan K."/>
            <person name="Land M."/>
            <person name="Hauser L."/>
            <person name="Chang Y.-J."/>
            <person name="Jeffries C.D."/>
            <person name="Chain P."/>
            <person name="Meincke L."/>
            <person name="Sims D."/>
            <person name="Brettin T."/>
            <person name="Detter J.C."/>
            <person name="Rohde M."/>
            <person name="Goeker M."/>
            <person name="Bristow J."/>
            <person name="Eisen J.A."/>
            <person name="Markowitz V."/>
            <person name="Kyrpides N.C."/>
            <person name="Klenk H.-P."/>
            <person name="Hugenholtz P."/>
        </authorList>
    </citation>
    <scope>NUCLEOTIDE SEQUENCE [LARGE SCALE GENOMIC DNA]</scope>
    <source>
        <strain evidence="4">DSM 14684 / CIP 108061 / JCM 11494 / NBRC 100937 / ID131577</strain>
    </source>
</reference>
<gene>
    <name evidence="3" type="ordered locus">Cwoe_0575</name>
</gene>
<dbReference type="Pfam" id="PF01425">
    <property type="entry name" value="Amidase"/>
    <property type="match status" value="1"/>
</dbReference>
<dbReference type="InterPro" id="IPR020556">
    <property type="entry name" value="Amidase_CS"/>
</dbReference>
<protein>
    <submittedName>
        <fullName evidence="3">Amidase</fullName>
    </submittedName>
</protein>
<dbReference type="GO" id="GO:0003824">
    <property type="term" value="F:catalytic activity"/>
    <property type="evidence" value="ECO:0007669"/>
    <property type="project" value="InterPro"/>
</dbReference>
<comment type="similarity">
    <text evidence="1">Belongs to the amidase family.</text>
</comment>
<dbReference type="AlphaFoldDB" id="D3F8E0"/>
<dbReference type="Proteomes" id="UP000008229">
    <property type="component" value="Chromosome"/>
</dbReference>